<sequence length="200" mass="22762">MNLFILESGVGEHHQVNQKFNADVLSFTFIPLINSTFLEKDFLTDFSNLLPKNLNTARLNSIIIKILSVASYIKEKKYNKIFIGTDLDIMGNAMARIILDYLVSNGIDRNNIIRVPLTSQGFAFVSSFWDNETMNWCVDNMKEEMEYVQFSKKDLGSFGVGRRTALVVNELFQCPKSVPNINNQGTSSITYILKKKLKES</sequence>
<reference evidence="1 2" key="1">
    <citation type="submission" date="2019-10" db="EMBL/GenBank/DDBJ databases">
        <title>Poseidonibacter ostreae sp. nov., isolated from the gut of the Ostrea denselamellosa.</title>
        <authorList>
            <person name="Choi A."/>
        </authorList>
    </citation>
    <scope>NUCLEOTIDE SEQUENCE [LARGE SCALE GENOMIC DNA]</scope>
    <source>
        <strain evidence="1 2">SJOD-M-33</strain>
    </source>
</reference>
<evidence type="ECO:0000313" key="2">
    <source>
        <dbReference type="Proteomes" id="UP000472839"/>
    </source>
</evidence>
<evidence type="ECO:0000313" key="1">
    <source>
        <dbReference type="EMBL" id="KAB7891268.1"/>
    </source>
</evidence>
<dbReference type="Proteomes" id="UP000472839">
    <property type="component" value="Unassembled WGS sequence"/>
</dbReference>
<dbReference type="RefSeq" id="WP_152279370.1">
    <property type="nucleotide sequence ID" value="NZ_WFKK01000001.1"/>
</dbReference>
<protein>
    <submittedName>
        <fullName evidence="1">Uncharacterized protein</fullName>
    </submittedName>
</protein>
<accession>A0A6L4WWF8</accession>
<name>A0A6L4WWF8_9BACT</name>
<dbReference type="AlphaFoldDB" id="A0A6L4WWF8"/>
<dbReference type="EMBL" id="WFKK01000001">
    <property type="protein sequence ID" value="KAB7891268.1"/>
    <property type="molecule type" value="Genomic_DNA"/>
</dbReference>
<comment type="caution">
    <text evidence="1">The sequence shown here is derived from an EMBL/GenBank/DDBJ whole genome shotgun (WGS) entry which is preliminary data.</text>
</comment>
<proteinExistence type="predicted"/>
<organism evidence="1 2">
    <name type="scientific">Poseidonibacter ostreae</name>
    <dbReference type="NCBI Taxonomy" id="2654171"/>
    <lineage>
        <taxon>Bacteria</taxon>
        <taxon>Pseudomonadati</taxon>
        <taxon>Campylobacterota</taxon>
        <taxon>Epsilonproteobacteria</taxon>
        <taxon>Campylobacterales</taxon>
        <taxon>Arcobacteraceae</taxon>
        <taxon>Poseidonibacter</taxon>
    </lineage>
</organism>
<gene>
    <name evidence="1" type="ORF">GBG19_00095</name>
</gene>